<gene>
    <name evidence="4" type="ORF">DQK91_14695</name>
</gene>
<dbReference type="GO" id="GO:0006011">
    <property type="term" value="P:UDP-alpha-D-glucose metabolic process"/>
    <property type="evidence" value="ECO:0007669"/>
    <property type="project" value="InterPro"/>
</dbReference>
<dbReference type="InterPro" id="IPR005771">
    <property type="entry name" value="GalU_uridylyltTrfase_bac/arc"/>
</dbReference>
<reference evidence="4 5" key="1">
    <citation type="submission" date="2018-06" db="EMBL/GenBank/DDBJ databases">
        <title>Complete genome of Desulfovibrio marinus P48SEP.</title>
        <authorList>
            <person name="Crispim J.S."/>
            <person name="Vidigal P.M.P."/>
            <person name="Silva L.C.F."/>
            <person name="Araujo L.C."/>
            <person name="Laguardia C.N."/>
            <person name="Dias R.S."/>
            <person name="Sousa M.P."/>
            <person name="Paula S.O."/>
            <person name="Silva C."/>
        </authorList>
    </citation>
    <scope>NUCLEOTIDE SEQUENCE [LARGE SCALE GENOMIC DNA]</scope>
    <source>
        <strain evidence="4 5">P48SEP</strain>
    </source>
</reference>
<evidence type="ECO:0000256" key="3">
    <source>
        <dbReference type="SAM" id="MobiDB-lite"/>
    </source>
</evidence>
<dbReference type="PANTHER" id="PTHR43197:SF1">
    <property type="entry name" value="UTP--GLUCOSE-1-PHOSPHATE URIDYLYLTRANSFERASE"/>
    <property type="match status" value="1"/>
</dbReference>
<evidence type="ECO:0000313" key="5">
    <source>
        <dbReference type="Proteomes" id="UP000434052"/>
    </source>
</evidence>
<evidence type="ECO:0000256" key="2">
    <source>
        <dbReference type="ARBA" id="ARBA00022695"/>
    </source>
</evidence>
<dbReference type="Gene3D" id="3.90.550.10">
    <property type="entry name" value="Spore Coat Polysaccharide Biosynthesis Protein SpsA, Chain A"/>
    <property type="match status" value="1"/>
</dbReference>
<keyword evidence="1" id="KW-0808">Transferase</keyword>
<dbReference type="Proteomes" id="UP000434052">
    <property type="component" value="Unassembled WGS sequence"/>
</dbReference>
<dbReference type="GO" id="GO:0003983">
    <property type="term" value="F:UTP:glucose-1-phosphate uridylyltransferase activity"/>
    <property type="evidence" value="ECO:0007669"/>
    <property type="project" value="InterPro"/>
</dbReference>
<evidence type="ECO:0000256" key="1">
    <source>
        <dbReference type="ARBA" id="ARBA00022679"/>
    </source>
</evidence>
<organism evidence="4 5">
    <name type="scientific">Oceanidesulfovibrio marinus</name>
    <dbReference type="NCBI Taxonomy" id="370038"/>
    <lineage>
        <taxon>Bacteria</taxon>
        <taxon>Pseudomonadati</taxon>
        <taxon>Thermodesulfobacteriota</taxon>
        <taxon>Desulfovibrionia</taxon>
        <taxon>Desulfovibrionales</taxon>
        <taxon>Desulfovibrionaceae</taxon>
        <taxon>Oceanidesulfovibrio</taxon>
    </lineage>
</organism>
<name>A0A6P1ZI12_9BACT</name>
<proteinExistence type="predicted"/>
<keyword evidence="2" id="KW-0548">Nucleotidyltransferase</keyword>
<dbReference type="RefSeq" id="WP_144306139.1">
    <property type="nucleotide sequence ID" value="NZ_QMIF01000010.1"/>
</dbReference>
<sequence length="318" mass="33844">MLTADSCRPQVAVLPAAGLGTRMRGVDPLLPPNLPKELYPVAGLPAIHHALMLAIDAGIPHAVVVVREDKHALRRVLADPWTAMAAYPQSAEVSAAIARQLTVHVCFQDSPRGECDALAAAWPVTKGLAQEQPVTVVYPDNLVFPGPHRNVPLLLRLAAAVQRTGRETVALMPTGAEPRDDISDSGRVNLAPWVDDDPERSMDEALSGLHRITGFLPKGPGMFTPRFPDELRTCGIYAATARWFEAIESALSDGLPAAGTELTDGVVRRRMLDAGAVFAGLETGADVLDIGNPAGYRRAVSLLGRGECRPERLTAAGA</sequence>
<dbReference type="EMBL" id="QMIF01000010">
    <property type="protein sequence ID" value="TVM32520.1"/>
    <property type="molecule type" value="Genomic_DNA"/>
</dbReference>
<dbReference type="SUPFAM" id="SSF53448">
    <property type="entry name" value="Nucleotide-diphospho-sugar transferases"/>
    <property type="match status" value="1"/>
</dbReference>
<evidence type="ECO:0000313" key="4">
    <source>
        <dbReference type="EMBL" id="TVM32520.1"/>
    </source>
</evidence>
<dbReference type="InterPro" id="IPR029044">
    <property type="entry name" value="Nucleotide-diphossugar_trans"/>
</dbReference>
<accession>A0A6P1ZI12</accession>
<protein>
    <recommendedName>
        <fullName evidence="6">UTP--glucose-1-phosphate uridylyltransferase</fullName>
    </recommendedName>
</protein>
<evidence type="ECO:0008006" key="6">
    <source>
        <dbReference type="Google" id="ProtNLM"/>
    </source>
</evidence>
<dbReference type="OrthoDB" id="5451201at2"/>
<comment type="caution">
    <text evidence="4">The sequence shown here is derived from an EMBL/GenBank/DDBJ whole genome shotgun (WGS) entry which is preliminary data.</text>
</comment>
<feature type="region of interest" description="Disordered" evidence="3">
    <location>
        <begin position="175"/>
        <end position="196"/>
    </location>
</feature>
<dbReference type="PANTHER" id="PTHR43197">
    <property type="entry name" value="UTP--GLUCOSE-1-PHOSPHATE URIDYLYLTRANSFERASE"/>
    <property type="match status" value="1"/>
</dbReference>
<dbReference type="AlphaFoldDB" id="A0A6P1ZI12"/>